<name>X5MP74_9HYPH</name>
<dbReference type="AlphaFoldDB" id="X5MP74"/>
<dbReference type="PANTHER" id="PTHR44688">
    <property type="entry name" value="DNA-BINDING TRANSCRIPTIONAL ACTIVATOR DEVR_DOSR"/>
    <property type="match status" value="1"/>
</dbReference>
<keyword evidence="1" id="KW-0805">Transcription regulation</keyword>
<evidence type="ECO:0000259" key="4">
    <source>
        <dbReference type="PROSITE" id="PS50043"/>
    </source>
</evidence>
<evidence type="ECO:0000256" key="2">
    <source>
        <dbReference type="ARBA" id="ARBA00023125"/>
    </source>
</evidence>
<organism evidence="5 6">
    <name type="scientific">Candidatus Phaeomarinibacter ectocarpi</name>
    <dbReference type="NCBI Taxonomy" id="1458461"/>
    <lineage>
        <taxon>Bacteria</taxon>
        <taxon>Pseudomonadati</taxon>
        <taxon>Pseudomonadota</taxon>
        <taxon>Alphaproteobacteria</taxon>
        <taxon>Hyphomicrobiales</taxon>
        <taxon>Parvibaculaceae</taxon>
        <taxon>Candidatus Phaeomarinibacter</taxon>
    </lineage>
</organism>
<evidence type="ECO:0000313" key="5">
    <source>
        <dbReference type="EMBL" id="CDO61046.1"/>
    </source>
</evidence>
<dbReference type="InterPro" id="IPR000792">
    <property type="entry name" value="Tscrpt_reg_LuxR_C"/>
</dbReference>
<dbReference type="STRING" id="1458461.BN1012_Phect2833"/>
<sequence length="376" mass="40259">MGQSDVLLDVLQETYGAAVDPSRWAFALGKLGSALGGMGTVVEIHNKATGELGSLDSGLMGPTASKRYEDRFFRLNPRVRYSSRAPESAIFHDNSIGAAEVLNLDPYYNEFLAPAGLRYFLSANLVQTPDMRITAAVQRTRLQGHVGDPEIAVMTALLPHLQQAIQLHLTFMQALAHADSLGAALSDMPTAIFLLSRSGDVRFANDAGIALKNLQDLFEHASRQLVLKDVSHRAAFNRALQNALQTTDGVIGQSAQALKIARESGAHLTIRVAPVTMPETPLALVAKDAAIMVTITGNQSPTTATLQDVAQAMFGLTPREASLAVGLATGLSTANLAEKHAISINTVRWHLASVRDKLGVRSQKDIVRTILALPTS</sequence>
<feature type="domain" description="HTH luxR-type" evidence="4">
    <location>
        <begin position="309"/>
        <end position="374"/>
    </location>
</feature>
<dbReference type="GO" id="GO:0006355">
    <property type="term" value="P:regulation of DNA-templated transcription"/>
    <property type="evidence" value="ECO:0007669"/>
    <property type="project" value="InterPro"/>
</dbReference>
<evidence type="ECO:0000256" key="1">
    <source>
        <dbReference type="ARBA" id="ARBA00023015"/>
    </source>
</evidence>
<dbReference type="Gene3D" id="1.10.10.10">
    <property type="entry name" value="Winged helix-like DNA-binding domain superfamily/Winged helix DNA-binding domain"/>
    <property type="match status" value="1"/>
</dbReference>
<dbReference type="InterPro" id="IPR036388">
    <property type="entry name" value="WH-like_DNA-bd_sf"/>
</dbReference>
<evidence type="ECO:0000313" key="6">
    <source>
        <dbReference type="Proteomes" id="UP000032160"/>
    </source>
</evidence>
<gene>
    <name evidence="5" type="ORF">BN1012_Phect2833</name>
</gene>
<dbReference type="InterPro" id="IPR016032">
    <property type="entry name" value="Sig_transdc_resp-reg_C-effctor"/>
</dbReference>
<dbReference type="PROSITE" id="PS50043">
    <property type="entry name" value="HTH_LUXR_2"/>
    <property type="match status" value="1"/>
</dbReference>
<dbReference type="PRINTS" id="PR00038">
    <property type="entry name" value="HTHLUXR"/>
</dbReference>
<reference evidence="5 6" key="1">
    <citation type="journal article" date="2014" name="Front. Genet.">
        <title>Genome and metabolic network of "Candidatus Phaeomarinobacter ectocarpi" Ec32, a new candidate genus of Alphaproteobacteria frequently associated with brown algae.</title>
        <authorList>
            <person name="Dittami S.M."/>
            <person name="Barbeyron T."/>
            <person name="Boyen C."/>
            <person name="Cambefort J."/>
            <person name="Collet G."/>
            <person name="Delage L."/>
            <person name="Gobet A."/>
            <person name="Groisillier A."/>
            <person name="Leblanc C."/>
            <person name="Michel G."/>
            <person name="Scornet D."/>
            <person name="Siegel A."/>
            <person name="Tapia J.E."/>
            <person name="Tonon T."/>
        </authorList>
    </citation>
    <scope>NUCLEOTIDE SEQUENCE [LARGE SCALE GENOMIC DNA]</scope>
    <source>
        <strain evidence="5 6">Ec32</strain>
    </source>
</reference>
<dbReference type="EMBL" id="HG966617">
    <property type="protein sequence ID" value="CDO61046.1"/>
    <property type="molecule type" value="Genomic_DNA"/>
</dbReference>
<dbReference type="HOGENOM" id="CLU_037939_6_0_5"/>
<protein>
    <submittedName>
        <fullName evidence="5">Transcriptional regulatory protein</fullName>
    </submittedName>
</protein>
<proteinExistence type="predicted"/>
<keyword evidence="2" id="KW-0238">DNA-binding</keyword>
<dbReference type="PANTHER" id="PTHR44688:SF16">
    <property type="entry name" value="DNA-BINDING TRANSCRIPTIONAL ACTIVATOR DEVR_DOSR"/>
    <property type="match status" value="1"/>
</dbReference>
<dbReference type="OrthoDB" id="7444822at2"/>
<accession>X5MP74</accession>
<evidence type="ECO:0000256" key="3">
    <source>
        <dbReference type="ARBA" id="ARBA00023163"/>
    </source>
</evidence>
<dbReference type="SUPFAM" id="SSF46894">
    <property type="entry name" value="C-terminal effector domain of the bipartite response regulators"/>
    <property type="match status" value="1"/>
</dbReference>
<dbReference type="KEGG" id="pect:BN1012_Phect2833"/>
<keyword evidence="6" id="KW-1185">Reference proteome</keyword>
<keyword evidence="3" id="KW-0804">Transcription</keyword>
<dbReference type="SMART" id="SM00421">
    <property type="entry name" value="HTH_LUXR"/>
    <property type="match status" value="1"/>
</dbReference>
<dbReference type="GO" id="GO:0003677">
    <property type="term" value="F:DNA binding"/>
    <property type="evidence" value="ECO:0007669"/>
    <property type="project" value="UniProtKB-KW"/>
</dbReference>
<dbReference type="Proteomes" id="UP000032160">
    <property type="component" value="Chromosome I"/>
</dbReference>
<dbReference type="Pfam" id="PF00196">
    <property type="entry name" value="GerE"/>
    <property type="match status" value="1"/>
</dbReference>